<name>A0A151AUZ7_9FIRM</name>
<dbReference type="InterPro" id="IPR002347">
    <property type="entry name" value="SDR_fam"/>
</dbReference>
<evidence type="ECO:0000256" key="1">
    <source>
        <dbReference type="ARBA" id="ARBA00006484"/>
    </source>
</evidence>
<organism evidence="3 4">
    <name type="scientific">Moorella mulderi DSM 14980</name>
    <dbReference type="NCBI Taxonomy" id="1122241"/>
    <lineage>
        <taxon>Bacteria</taxon>
        <taxon>Bacillati</taxon>
        <taxon>Bacillota</taxon>
        <taxon>Clostridia</taxon>
        <taxon>Neomoorellales</taxon>
        <taxon>Neomoorellaceae</taxon>
        <taxon>Neomoorella</taxon>
    </lineage>
</organism>
<dbReference type="EC" id="1.1.1.47" evidence="3"/>
<comment type="similarity">
    <text evidence="1">Belongs to the short-chain dehydrogenases/reductases (SDR) family.</text>
</comment>
<evidence type="ECO:0000313" key="3">
    <source>
        <dbReference type="EMBL" id="KYH31489.1"/>
    </source>
</evidence>
<dbReference type="PATRIC" id="fig|1122241.3.peg.2372"/>
<reference evidence="3 4" key="1">
    <citation type="submission" date="2016-02" db="EMBL/GenBank/DDBJ databases">
        <title>Genome sequence of Moorella mulderi DSM 14980.</title>
        <authorList>
            <person name="Poehlein A."/>
            <person name="Daniel R."/>
        </authorList>
    </citation>
    <scope>NUCLEOTIDE SEQUENCE [LARGE SCALE GENOMIC DNA]</scope>
    <source>
        <strain evidence="3 4">DSM 14980</strain>
    </source>
</reference>
<dbReference type="PRINTS" id="PR00081">
    <property type="entry name" value="GDHRDH"/>
</dbReference>
<keyword evidence="2 3" id="KW-0560">Oxidoreductase</keyword>
<evidence type="ECO:0000256" key="2">
    <source>
        <dbReference type="ARBA" id="ARBA00023002"/>
    </source>
</evidence>
<dbReference type="AlphaFoldDB" id="A0A151AUZ7"/>
<dbReference type="Gene3D" id="3.40.50.720">
    <property type="entry name" value="NAD(P)-binding Rossmann-like Domain"/>
    <property type="match status" value="1"/>
</dbReference>
<dbReference type="PANTHER" id="PTHR24321">
    <property type="entry name" value="DEHYDROGENASES, SHORT CHAIN"/>
    <property type="match status" value="1"/>
</dbReference>
<dbReference type="EMBL" id="LTBC01000010">
    <property type="protein sequence ID" value="KYH31489.1"/>
    <property type="molecule type" value="Genomic_DNA"/>
</dbReference>
<dbReference type="OrthoDB" id="9803333at2"/>
<dbReference type="Proteomes" id="UP000075670">
    <property type="component" value="Unassembled WGS sequence"/>
</dbReference>
<dbReference type="PRINTS" id="PR00080">
    <property type="entry name" value="SDRFAMILY"/>
</dbReference>
<dbReference type="PANTHER" id="PTHR24321:SF8">
    <property type="entry name" value="ESTRADIOL 17-BETA-DEHYDROGENASE 8-RELATED"/>
    <property type="match status" value="1"/>
</dbReference>
<protein>
    <submittedName>
        <fullName evidence="3">Glucose 1-dehydrogenase</fullName>
        <ecNumber evidence="3">1.1.1.47</ecNumber>
    </submittedName>
</protein>
<evidence type="ECO:0000313" key="4">
    <source>
        <dbReference type="Proteomes" id="UP000075670"/>
    </source>
</evidence>
<dbReference type="FunFam" id="3.40.50.720:FF:000084">
    <property type="entry name" value="Short-chain dehydrogenase reductase"/>
    <property type="match status" value="1"/>
</dbReference>
<keyword evidence="4" id="KW-1185">Reference proteome</keyword>
<dbReference type="Pfam" id="PF13561">
    <property type="entry name" value="adh_short_C2"/>
    <property type="match status" value="1"/>
</dbReference>
<comment type="caution">
    <text evidence="3">The sequence shown here is derived from an EMBL/GenBank/DDBJ whole genome shotgun (WGS) entry which is preliminary data.</text>
</comment>
<dbReference type="InterPro" id="IPR020904">
    <property type="entry name" value="Sc_DH/Rdtase_CS"/>
</dbReference>
<dbReference type="GO" id="GO:0047936">
    <property type="term" value="F:glucose 1-dehydrogenase [NAD(P)+] activity"/>
    <property type="evidence" value="ECO:0007669"/>
    <property type="project" value="UniProtKB-EC"/>
</dbReference>
<gene>
    <name evidence="3" type="primary">gdh</name>
    <name evidence="3" type="ORF">MOMUL_22280</name>
</gene>
<dbReference type="CDD" id="cd05233">
    <property type="entry name" value="SDR_c"/>
    <property type="match status" value="1"/>
</dbReference>
<dbReference type="GO" id="GO:0008206">
    <property type="term" value="P:bile acid metabolic process"/>
    <property type="evidence" value="ECO:0007669"/>
    <property type="project" value="UniProtKB-ARBA"/>
</dbReference>
<proteinExistence type="inferred from homology"/>
<dbReference type="PROSITE" id="PS00061">
    <property type="entry name" value="ADH_SHORT"/>
    <property type="match status" value="1"/>
</dbReference>
<dbReference type="InterPro" id="IPR036291">
    <property type="entry name" value="NAD(P)-bd_dom_sf"/>
</dbReference>
<dbReference type="SUPFAM" id="SSF51735">
    <property type="entry name" value="NAD(P)-binding Rossmann-fold domains"/>
    <property type="match status" value="1"/>
</dbReference>
<dbReference type="NCBIfam" id="NF009466">
    <property type="entry name" value="PRK12826.1-2"/>
    <property type="match status" value="1"/>
</dbReference>
<dbReference type="NCBIfam" id="NF005559">
    <property type="entry name" value="PRK07231.1"/>
    <property type="match status" value="1"/>
</dbReference>
<accession>A0A151AUZ7</accession>
<sequence>MRLKNKVAVITGAGSGQGQAASLLFAKEGAKVVVADITMDGGNETVENIVANGGEAIFVKIDVSDEEQVKNMIETAIKTFGKIDILYNNAGITMNPERPVDEVTREAWDKVIAVNLTGPFLTCKWALPHFKQQGGGVIINTASTAGQMPRPNTCAYAASKGGLIIFTKQLANEVAQYNIRVNCICPGPVYSTMMKARLLEMGEDQRDKMMKMIESSVPLGHMIMPEDVAECALFLASDESKMITGIVVNVDGGYILR</sequence>